<organism evidence="2 3">
    <name type="scientific">Streptomyces hainanensis</name>
    <dbReference type="NCBI Taxonomy" id="402648"/>
    <lineage>
        <taxon>Bacteria</taxon>
        <taxon>Bacillati</taxon>
        <taxon>Actinomycetota</taxon>
        <taxon>Actinomycetes</taxon>
        <taxon>Kitasatosporales</taxon>
        <taxon>Streptomycetaceae</taxon>
        <taxon>Streptomyces</taxon>
    </lineage>
</organism>
<dbReference type="OrthoDB" id="4266042at2"/>
<dbReference type="SMART" id="SM00421">
    <property type="entry name" value="HTH_LUXR"/>
    <property type="match status" value="1"/>
</dbReference>
<sequence length="307" mass="32942">MIHPTNSVEWIAVRAGLTPEQVKEAEFQLAELGLLRPSPSGGRVAISPESAADALLAPLERDILQRRIAMAATRARLHALSGDYLEARSMRSAKSSIEIVEGIDNIRAVIDDLGRTCTKSLDALVPGGAVSKAGLAAALAVDLELLSRGIRIRSLFQHSARGDRATTVHAATLADAGAQIRTTAVLPSRMLIYDDCAVLPLDPLHTASGAALVRDPAVLRFLKQLFEHYWDQGLDFAEEEKAGPEPGGIEREVLLLMAAGRKDEAIAHQLGMSPRSVSRIVARLMERLGAESRFQAGARAALNGWLS</sequence>
<dbReference type="EMBL" id="SMKI01000459">
    <property type="protein sequence ID" value="TDC66128.1"/>
    <property type="molecule type" value="Genomic_DNA"/>
</dbReference>
<evidence type="ECO:0000313" key="2">
    <source>
        <dbReference type="EMBL" id="TDC66128.1"/>
    </source>
</evidence>
<dbReference type="GO" id="GO:0006355">
    <property type="term" value="P:regulation of DNA-templated transcription"/>
    <property type="evidence" value="ECO:0007669"/>
    <property type="project" value="InterPro"/>
</dbReference>
<dbReference type="InterPro" id="IPR016032">
    <property type="entry name" value="Sig_transdc_resp-reg_C-effctor"/>
</dbReference>
<dbReference type="RefSeq" id="WP_132821319.1">
    <property type="nucleotide sequence ID" value="NZ_SMKI01000459.1"/>
</dbReference>
<dbReference type="InterPro" id="IPR000792">
    <property type="entry name" value="Tscrpt_reg_LuxR_C"/>
</dbReference>
<accession>A0A4R4SQC9</accession>
<dbReference type="InterPro" id="IPR036388">
    <property type="entry name" value="WH-like_DNA-bd_sf"/>
</dbReference>
<keyword evidence="3" id="KW-1185">Reference proteome</keyword>
<feature type="domain" description="HTH luxR-type" evidence="1">
    <location>
        <begin position="239"/>
        <end position="304"/>
    </location>
</feature>
<evidence type="ECO:0000259" key="1">
    <source>
        <dbReference type="PROSITE" id="PS50043"/>
    </source>
</evidence>
<protein>
    <submittedName>
        <fullName evidence="2">LuxR family transcriptional regulator</fullName>
    </submittedName>
</protein>
<dbReference type="GO" id="GO:0003677">
    <property type="term" value="F:DNA binding"/>
    <property type="evidence" value="ECO:0007669"/>
    <property type="project" value="InterPro"/>
</dbReference>
<dbReference type="CDD" id="cd06170">
    <property type="entry name" value="LuxR_C_like"/>
    <property type="match status" value="1"/>
</dbReference>
<name>A0A4R4SQC9_9ACTN</name>
<comment type="caution">
    <text evidence="2">The sequence shown here is derived from an EMBL/GenBank/DDBJ whole genome shotgun (WGS) entry which is preliminary data.</text>
</comment>
<proteinExistence type="predicted"/>
<dbReference type="PANTHER" id="PTHR34293:SF1">
    <property type="entry name" value="HTH-TYPE TRANSCRIPTIONAL REGULATOR TRMBL2"/>
    <property type="match status" value="1"/>
</dbReference>
<dbReference type="InterPro" id="IPR051797">
    <property type="entry name" value="TrmB-like"/>
</dbReference>
<dbReference type="Proteomes" id="UP000295345">
    <property type="component" value="Unassembled WGS sequence"/>
</dbReference>
<dbReference type="SUPFAM" id="SSF46894">
    <property type="entry name" value="C-terminal effector domain of the bipartite response regulators"/>
    <property type="match status" value="1"/>
</dbReference>
<dbReference type="Pfam" id="PF00196">
    <property type="entry name" value="GerE"/>
    <property type="match status" value="1"/>
</dbReference>
<dbReference type="AlphaFoldDB" id="A0A4R4SQC9"/>
<dbReference type="PANTHER" id="PTHR34293">
    <property type="entry name" value="HTH-TYPE TRANSCRIPTIONAL REGULATOR TRMBL2"/>
    <property type="match status" value="1"/>
</dbReference>
<dbReference type="PROSITE" id="PS50043">
    <property type="entry name" value="HTH_LUXR_2"/>
    <property type="match status" value="1"/>
</dbReference>
<evidence type="ECO:0000313" key="3">
    <source>
        <dbReference type="Proteomes" id="UP000295345"/>
    </source>
</evidence>
<gene>
    <name evidence="2" type="ORF">E1283_30000</name>
</gene>
<dbReference type="Gene3D" id="1.10.10.10">
    <property type="entry name" value="Winged helix-like DNA-binding domain superfamily/Winged helix DNA-binding domain"/>
    <property type="match status" value="1"/>
</dbReference>
<reference evidence="2 3" key="1">
    <citation type="submission" date="2019-03" db="EMBL/GenBank/DDBJ databases">
        <title>Draft genome sequences of novel Actinobacteria.</title>
        <authorList>
            <person name="Sahin N."/>
            <person name="Ay H."/>
            <person name="Saygin H."/>
        </authorList>
    </citation>
    <scope>NUCLEOTIDE SEQUENCE [LARGE SCALE GENOMIC DNA]</scope>
    <source>
        <strain evidence="2 3">DSM 41900</strain>
    </source>
</reference>